<dbReference type="EMBL" id="CP042434">
    <property type="protein sequence ID" value="QEC73500.1"/>
    <property type="molecule type" value="Genomic_DNA"/>
</dbReference>
<name>A0A5B8VPS8_9BACT</name>
<sequence length="259" mass="29788">MIKYKKGIKMVTVAHKPYIRNDIHMSLTKRHSQINHLDQRGSDHPSFVWMHETLHEELYRASASLHADDWTIGMETKIDAHQMMSDKSDAITTKNEEPDSPRSKPYTTCLSADQTGQDYIFTKSKCSGVASLEKGFGPKKSKPYPVFSEKIEGIDYRNEFARVPAQWMLQQINKGKLKIYFPRLFWPTAPQQDFVEVIFEMVTAYSIYGRTCFRQALEMTIQRSALPWDCLSAANMENDLDALAALSDRFPFLNNASFN</sequence>
<dbReference type="Proteomes" id="UP000321291">
    <property type="component" value="Chromosome"/>
</dbReference>
<evidence type="ECO:0000313" key="1">
    <source>
        <dbReference type="EMBL" id="QEC73500.1"/>
    </source>
</evidence>
<gene>
    <name evidence="1" type="ORF">FSB73_19390</name>
</gene>
<reference evidence="1 2" key="1">
    <citation type="journal article" date="2017" name="Int. J. Syst. Evol. Microbiol.">
        <title>Arachidicoccus ginsenosidivorans sp. nov., with ginsenoside-converting activity isolated from ginseng cultivating soil.</title>
        <authorList>
            <person name="Siddiqi M.Z."/>
            <person name="Aslam Z."/>
            <person name="Im W.T."/>
        </authorList>
    </citation>
    <scope>NUCLEOTIDE SEQUENCE [LARGE SCALE GENOMIC DNA]</scope>
    <source>
        <strain evidence="1 2">Gsoil 809</strain>
    </source>
</reference>
<evidence type="ECO:0000313" key="2">
    <source>
        <dbReference type="Proteomes" id="UP000321291"/>
    </source>
</evidence>
<accession>A0A5B8VPS8</accession>
<dbReference type="KEGG" id="agi:FSB73_19390"/>
<proteinExistence type="predicted"/>
<protein>
    <submittedName>
        <fullName evidence="1">Uncharacterized protein</fullName>
    </submittedName>
</protein>
<dbReference type="RefSeq" id="WP_146786007.1">
    <property type="nucleotide sequence ID" value="NZ_CP042434.1"/>
</dbReference>
<dbReference type="AlphaFoldDB" id="A0A5B8VPS8"/>
<organism evidence="1 2">
    <name type="scientific">Arachidicoccus ginsenosidivorans</name>
    <dbReference type="NCBI Taxonomy" id="496057"/>
    <lineage>
        <taxon>Bacteria</taxon>
        <taxon>Pseudomonadati</taxon>
        <taxon>Bacteroidota</taxon>
        <taxon>Chitinophagia</taxon>
        <taxon>Chitinophagales</taxon>
        <taxon>Chitinophagaceae</taxon>
        <taxon>Arachidicoccus</taxon>
    </lineage>
</organism>
<keyword evidence="2" id="KW-1185">Reference proteome</keyword>